<dbReference type="Proteomes" id="UP001431209">
    <property type="component" value="Unassembled WGS sequence"/>
</dbReference>
<dbReference type="Gene3D" id="2.60.200.40">
    <property type="match status" value="1"/>
</dbReference>
<organism evidence="2 3">
    <name type="scientific">Acrasis kona</name>
    <dbReference type="NCBI Taxonomy" id="1008807"/>
    <lineage>
        <taxon>Eukaryota</taxon>
        <taxon>Discoba</taxon>
        <taxon>Heterolobosea</taxon>
        <taxon>Tetramitia</taxon>
        <taxon>Eutetramitia</taxon>
        <taxon>Acrasidae</taxon>
        <taxon>Acrasis</taxon>
    </lineage>
</organism>
<keyword evidence="2" id="KW-0418">Kinase</keyword>
<dbReference type="Pfam" id="PF00781">
    <property type="entry name" value="DAGK_cat"/>
    <property type="match status" value="1"/>
</dbReference>
<evidence type="ECO:0000259" key="1">
    <source>
        <dbReference type="PROSITE" id="PS50146"/>
    </source>
</evidence>
<sequence>MSNPENDEHSNIDHESISHKLKWGLIRANKWHMLDELESKVGDELHDPVELESTLNYLREDVHVQLTKTYLRINRTKKEHSTISLKKDIYCTRRDPEDPAKFFVHALLDVYKRTVFHFTAKDSVEATKWISTIIQFVYDLELPIEKLPCRRILVIVNPLSGGRKGRKQFEEAVKPILDDSQAAGDINYTTIYTEYAGHATKICQQVNVADWDAIGCCGGDGCSHEGLTGLLERPDWRNASKIPICPIPCGTSNALASSFYGSDHALERSAFALVRGYQRPLDVCSVVQPGGVRIYSFLTVMFGFLANVTHKTEIIRKFNVASVRNMIGATKEIIEMPTYRAELSFVNFDMDTPIDLDDPNNANHMKFEHRQERTNLFRDIIKGDYTGFKNTPCEEDPDGPKLPLLSKFYPECFLTSKRGFVENVTGVDPRNKEFVRVDSEFFAVQSCNVSHIAANYPLAPTAYSNSEYMDLIWVPKEKASRVEFITKFIDLKFNEKKMYDDHMVTGKTQCFKLVPFDKGSFVSIDGEEADYVATYIEMHTKLCNVIVM</sequence>
<dbReference type="GO" id="GO:0005737">
    <property type="term" value="C:cytoplasm"/>
    <property type="evidence" value="ECO:0007669"/>
    <property type="project" value="TreeGrafter"/>
</dbReference>
<dbReference type="PANTHER" id="PTHR12358">
    <property type="entry name" value="SPHINGOSINE KINASE"/>
    <property type="match status" value="1"/>
</dbReference>
<dbReference type="SMART" id="SM00046">
    <property type="entry name" value="DAGKc"/>
    <property type="match status" value="1"/>
</dbReference>
<dbReference type="InterPro" id="IPR017438">
    <property type="entry name" value="ATP-NAD_kinase_N"/>
</dbReference>
<keyword evidence="3" id="KW-1185">Reference proteome</keyword>
<dbReference type="PROSITE" id="PS50146">
    <property type="entry name" value="DAGK"/>
    <property type="match status" value="1"/>
</dbReference>
<evidence type="ECO:0000313" key="3">
    <source>
        <dbReference type="Proteomes" id="UP001431209"/>
    </source>
</evidence>
<dbReference type="Gene3D" id="3.40.50.10330">
    <property type="entry name" value="Probable inorganic polyphosphate/atp-NAD kinase, domain 1"/>
    <property type="match status" value="1"/>
</dbReference>
<comment type="caution">
    <text evidence="2">The sequence shown here is derived from an EMBL/GenBank/DDBJ whole genome shotgun (WGS) entry which is preliminary data.</text>
</comment>
<protein>
    <submittedName>
        <fullName evidence="2">Sphingosine kinase 2</fullName>
    </submittedName>
</protein>
<keyword evidence="2" id="KW-0808">Transferase</keyword>
<dbReference type="EMBL" id="JAOPGA020001734">
    <property type="protein sequence ID" value="KAL0490891.1"/>
    <property type="molecule type" value="Genomic_DNA"/>
</dbReference>
<dbReference type="AlphaFoldDB" id="A0AAW2ZNZ3"/>
<reference evidence="2 3" key="1">
    <citation type="submission" date="2024-03" db="EMBL/GenBank/DDBJ databases">
        <title>The Acrasis kona genome and developmental transcriptomes reveal deep origins of eukaryotic multicellular pathways.</title>
        <authorList>
            <person name="Sheikh S."/>
            <person name="Fu C.-J."/>
            <person name="Brown M.W."/>
            <person name="Baldauf S.L."/>
        </authorList>
    </citation>
    <scope>NUCLEOTIDE SEQUENCE [LARGE SCALE GENOMIC DNA]</scope>
    <source>
        <strain evidence="2 3">ATCC MYA-3509</strain>
    </source>
</reference>
<dbReference type="InterPro" id="IPR001206">
    <property type="entry name" value="Diacylglycerol_kinase_cat_dom"/>
</dbReference>
<dbReference type="SUPFAM" id="SSF111331">
    <property type="entry name" value="NAD kinase/diacylglycerol kinase-like"/>
    <property type="match status" value="1"/>
</dbReference>
<name>A0AAW2ZNZ3_9EUKA</name>
<dbReference type="InterPro" id="IPR050187">
    <property type="entry name" value="Lipid_Phosphate_FormReg"/>
</dbReference>
<dbReference type="GO" id="GO:0016020">
    <property type="term" value="C:membrane"/>
    <property type="evidence" value="ECO:0007669"/>
    <property type="project" value="TreeGrafter"/>
</dbReference>
<dbReference type="GO" id="GO:0046512">
    <property type="term" value="P:sphingosine biosynthetic process"/>
    <property type="evidence" value="ECO:0007669"/>
    <property type="project" value="TreeGrafter"/>
</dbReference>
<gene>
    <name evidence="2" type="ORF">AKO1_009816</name>
</gene>
<accession>A0AAW2ZNZ3</accession>
<feature type="domain" description="DAGKc" evidence="1">
    <location>
        <begin position="147"/>
        <end position="290"/>
    </location>
</feature>
<dbReference type="InterPro" id="IPR016064">
    <property type="entry name" value="NAD/diacylglycerol_kinase_sf"/>
</dbReference>
<proteinExistence type="predicted"/>
<dbReference type="PANTHER" id="PTHR12358:SF31">
    <property type="entry name" value="ACYLGLYCEROL KINASE, MITOCHONDRIAL"/>
    <property type="match status" value="1"/>
</dbReference>
<dbReference type="GO" id="GO:0001727">
    <property type="term" value="F:lipid kinase activity"/>
    <property type="evidence" value="ECO:0007669"/>
    <property type="project" value="TreeGrafter"/>
</dbReference>
<dbReference type="GO" id="GO:0016773">
    <property type="term" value="F:phosphotransferase activity, alcohol group as acceptor"/>
    <property type="evidence" value="ECO:0007669"/>
    <property type="project" value="UniProtKB-ARBA"/>
</dbReference>
<evidence type="ECO:0000313" key="2">
    <source>
        <dbReference type="EMBL" id="KAL0490891.1"/>
    </source>
</evidence>